<protein>
    <recommendedName>
        <fullName evidence="3">Methyl-accepting chemotaxis protein</fullName>
    </recommendedName>
</protein>
<evidence type="ECO:0000313" key="2">
    <source>
        <dbReference type="Proteomes" id="UP000243904"/>
    </source>
</evidence>
<organism evidence="1 2">
    <name type="scientific">Bradyrhizobium canariense</name>
    <dbReference type="NCBI Taxonomy" id="255045"/>
    <lineage>
        <taxon>Bacteria</taxon>
        <taxon>Pseudomonadati</taxon>
        <taxon>Pseudomonadota</taxon>
        <taxon>Alphaproteobacteria</taxon>
        <taxon>Hyphomicrobiales</taxon>
        <taxon>Nitrobacteraceae</taxon>
        <taxon>Bradyrhizobium</taxon>
    </lineage>
</organism>
<gene>
    <name evidence="1" type="ORF">SAMN05444158_6960</name>
</gene>
<dbReference type="EMBL" id="LT629750">
    <property type="protein sequence ID" value="SDT55148.1"/>
    <property type="molecule type" value="Genomic_DNA"/>
</dbReference>
<dbReference type="SUPFAM" id="SSF58104">
    <property type="entry name" value="Methyl-accepting chemotaxis protein (MCP) signaling domain"/>
    <property type="match status" value="1"/>
</dbReference>
<dbReference type="Proteomes" id="UP000243904">
    <property type="component" value="Chromosome I"/>
</dbReference>
<keyword evidence="2" id="KW-1185">Reference proteome</keyword>
<sequence length="578" mass="61716">MSSLLPDVGVSGVVASVEHVNSQIEGTFAEVGGRLGRGHEIFQELNDGLTRLSGELSGTNIEGTAAAFQNIARKLTELAEVLPSESASLDGIGRKASETSALLRALLKHIQMISIISRSARIEAASLDSNRGSFLDFTQEAFQLAKAAQDSVESCTRDQVQLADAIKTALDKHREFQTRYREQLISVSSELIASHGRIQQQQSNGVRLTETTGASAGRIAQAVGISIVSLQAGDSIRQRLEHVCHGLHVASGYATGIVPDDAEDAALISRFIAGLEAEQLDDAVRQFDTDIRQIAHTLSSLGSDVAGIVSQGKSLYGNQNNTTSSFLSEIKQSLNHASELIRSCENARISVDRALSVVEDTLGKFRRAASELSHTVTDIILIGMNAGLRAGHLGAKGSSFVVIANELKTTADHISGGAGMLRPVLDEIEVSANDLRSLRVDAESSQLAGLENSVLAAIQDIEMGNERVNGTMTRLIKEGAEFEDVIASAQDTLKSLADALAVLPDHISSLRADSKTFDTMPAAAGEKAKPLLEDLANRYTMATEREIHRRFLNDAGIKADAIPDKPATETAADDVLFF</sequence>
<proteinExistence type="predicted"/>
<accession>A0A1H2BAC7</accession>
<evidence type="ECO:0000313" key="1">
    <source>
        <dbReference type="EMBL" id="SDT55148.1"/>
    </source>
</evidence>
<dbReference type="Gene3D" id="1.10.287.950">
    <property type="entry name" value="Methyl-accepting chemotaxis protein"/>
    <property type="match status" value="1"/>
</dbReference>
<reference evidence="2" key="1">
    <citation type="submission" date="2016-10" db="EMBL/GenBank/DDBJ databases">
        <authorList>
            <person name="Varghese N."/>
            <person name="Submissions S."/>
        </authorList>
    </citation>
    <scope>NUCLEOTIDE SEQUENCE [LARGE SCALE GENOMIC DNA]</scope>
    <source>
        <strain evidence="2">GAS369</strain>
    </source>
</reference>
<dbReference type="AlphaFoldDB" id="A0A1H2BAC7"/>
<evidence type="ECO:0008006" key="3">
    <source>
        <dbReference type="Google" id="ProtNLM"/>
    </source>
</evidence>
<name>A0A1H2BAC7_9BRAD</name>